<dbReference type="Pfam" id="PF08284">
    <property type="entry name" value="RVP_2"/>
    <property type="match status" value="1"/>
</dbReference>
<evidence type="ECO:0000313" key="1">
    <source>
        <dbReference type="Proteomes" id="UP000827889"/>
    </source>
</evidence>
<dbReference type="Gene3D" id="2.40.70.10">
    <property type="entry name" value="Acid Proteases"/>
    <property type="match status" value="1"/>
</dbReference>
<keyword evidence="1" id="KW-1185">Reference proteome</keyword>
<dbReference type="PANTHER" id="PTHR15503:SF45">
    <property type="entry name" value="RNA-DIRECTED DNA POLYMERASE HOMOLOG"/>
    <property type="match status" value="1"/>
</dbReference>
<dbReference type="GeneID" id="125316459"/>
<dbReference type="InterPro" id="IPR032567">
    <property type="entry name" value="RTL1-rel"/>
</dbReference>
<dbReference type="InterPro" id="IPR021109">
    <property type="entry name" value="Peptidase_aspartic_dom_sf"/>
</dbReference>
<evidence type="ECO:0000313" key="2">
    <source>
        <dbReference type="RefSeq" id="XP_048140752.1"/>
    </source>
</evidence>
<name>A0ABM3HVX5_9MYRT</name>
<dbReference type="SUPFAM" id="SSF50630">
    <property type="entry name" value="Acid proteases"/>
    <property type="match status" value="1"/>
</dbReference>
<proteinExistence type="predicted"/>
<organism evidence="1 2">
    <name type="scientific">Rhodamnia argentea</name>
    <dbReference type="NCBI Taxonomy" id="178133"/>
    <lineage>
        <taxon>Eukaryota</taxon>
        <taxon>Viridiplantae</taxon>
        <taxon>Streptophyta</taxon>
        <taxon>Embryophyta</taxon>
        <taxon>Tracheophyta</taxon>
        <taxon>Spermatophyta</taxon>
        <taxon>Magnoliopsida</taxon>
        <taxon>eudicotyledons</taxon>
        <taxon>Gunneridae</taxon>
        <taxon>Pentapetalae</taxon>
        <taxon>rosids</taxon>
        <taxon>malvids</taxon>
        <taxon>Myrtales</taxon>
        <taxon>Myrtaceae</taxon>
        <taxon>Myrtoideae</taxon>
        <taxon>Myrteae</taxon>
        <taxon>Australasian group</taxon>
        <taxon>Rhodamnia</taxon>
    </lineage>
</organism>
<dbReference type="Proteomes" id="UP000827889">
    <property type="component" value="Chromosome 9"/>
</dbReference>
<reference evidence="2" key="1">
    <citation type="submission" date="2025-08" db="UniProtKB">
        <authorList>
            <consortium name="RefSeq"/>
        </authorList>
    </citation>
    <scope>IDENTIFICATION</scope>
    <source>
        <tissue evidence="2">Leaf</tissue>
    </source>
</reference>
<dbReference type="CDD" id="cd00303">
    <property type="entry name" value="retropepsin_like"/>
    <property type="match status" value="1"/>
</dbReference>
<dbReference type="PANTHER" id="PTHR15503">
    <property type="entry name" value="LDOC1 RELATED"/>
    <property type="match status" value="1"/>
</dbReference>
<protein>
    <submittedName>
        <fullName evidence="2">Uncharacterized protein LOC125316459</fullName>
    </submittedName>
</protein>
<gene>
    <name evidence="2" type="primary">LOC125316459</name>
</gene>
<sequence>MIAEKVFAMIEEDVAASNAVVAGDVSIASRYAYALFDPGATHSFVSMEFAKKLDVPPKSLDHDLRVDAPIGDFLIADHVYKRCMLRIDDVEMPVDLVESNIQDFDVILGMDWLSTYHATIDCYAKKIIFRPPNQVEFFFSGNCKVIFLELISVLKQESF</sequence>
<accession>A0ABM3HVX5</accession>
<dbReference type="RefSeq" id="XP_048140752.1">
    <property type="nucleotide sequence ID" value="XM_048284795.1"/>
</dbReference>